<comment type="caution">
    <text evidence="2">The sequence shown here is derived from an EMBL/GenBank/DDBJ whole genome shotgun (WGS) entry which is preliminary data.</text>
</comment>
<evidence type="ECO:0000256" key="1">
    <source>
        <dbReference type="SAM" id="MobiDB-lite"/>
    </source>
</evidence>
<dbReference type="AlphaFoldDB" id="A0A059KRD3"/>
<gene>
    <name evidence="2" type="ORF">X805_07500</name>
</gene>
<reference evidence="2 3" key="1">
    <citation type="journal article" date="2014" name="FEMS Microbiol. Ecol.">
        <title>Sphaerotilus natans encrusted with nanoball-shaped Fe(III) oxide minerals formed by nitrate-reducing mixotrophic Fe(II) oxidation.</title>
        <authorList>
            <person name="Park S."/>
            <person name="Kim D.H."/>
            <person name="Lee J.H."/>
            <person name="Hur H.G."/>
        </authorList>
    </citation>
    <scope>NUCLEOTIDE SEQUENCE [LARGE SCALE GENOMIC DNA]</scope>
    <source>
        <strain evidence="2 3">DSM 6575</strain>
    </source>
</reference>
<proteinExistence type="predicted"/>
<evidence type="ECO:0000313" key="2">
    <source>
        <dbReference type="EMBL" id="KDB53668.1"/>
    </source>
</evidence>
<accession>A0A059KRD3</accession>
<sequence>MRRALPVLLLLALLLQQLVWPLLPSQTTRTAEMLAHVSIHLDAIGHHHHSDSALHLDERSDDAGVHTHHDASAQSQPAILIPLATSPRLPASTAGPAYLRPFEPDPAPGGLLRPPRSLG</sequence>
<name>A0A059KRD3_9BURK</name>
<dbReference type="RefSeq" id="WP_037478351.1">
    <property type="nucleotide sequence ID" value="NZ_AZRA01000019.1"/>
</dbReference>
<organism evidence="2 3">
    <name type="scientific">Sphaerotilus natans subsp. natans DSM 6575</name>
    <dbReference type="NCBI Taxonomy" id="1286631"/>
    <lineage>
        <taxon>Bacteria</taxon>
        <taxon>Pseudomonadati</taxon>
        <taxon>Pseudomonadota</taxon>
        <taxon>Betaproteobacteria</taxon>
        <taxon>Burkholderiales</taxon>
        <taxon>Sphaerotilaceae</taxon>
        <taxon>Sphaerotilus</taxon>
    </lineage>
</organism>
<feature type="region of interest" description="Disordered" evidence="1">
    <location>
        <begin position="92"/>
        <end position="119"/>
    </location>
</feature>
<feature type="compositionally biased region" description="Basic and acidic residues" evidence="1">
    <location>
        <begin position="50"/>
        <end position="71"/>
    </location>
</feature>
<dbReference type="EMBL" id="AZRA01000019">
    <property type="protein sequence ID" value="KDB53668.1"/>
    <property type="molecule type" value="Genomic_DNA"/>
</dbReference>
<keyword evidence="3" id="KW-1185">Reference proteome</keyword>
<dbReference type="Proteomes" id="UP000026714">
    <property type="component" value="Unassembled WGS sequence"/>
</dbReference>
<feature type="region of interest" description="Disordered" evidence="1">
    <location>
        <begin position="50"/>
        <end position="77"/>
    </location>
</feature>
<evidence type="ECO:0000313" key="3">
    <source>
        <dbReference type="Proteomes" id="UP000026714"/>
    </source>
</evidence>
<dbReference type="STRING" id="34103.SAMN05421778_10949"/>
<protein>
    <submittedName>
        <fullName evidence="2">Uncharacterized protein</fullName>
    </submittedName>
</protein>